<evidence type="ECO:0000256" key="1">
    <source>
        <dbReference type="ARBA" id="ARBA00005417"/>
    </source>
</evidence>
<keyword evidence="3" id="KW-0547">Nucleotide-binding</keyword>
<dbReference type="AlphaFoldDB" id="A0A7W9FEW2"/>
<dbReference type="EMBL" id="JACHOR010000004">
    <property type="protein sequence ID" value="MBB5746861.1"/>
    <property type="molecule type" value="Genomic_DNA"/>
</dbReference>
<dbReference type="GO" id="GO:0016887">
    <property type="term" value="F:ATP hydrolysis activity"/>
    <property type="evidence" value="ECO:0007669"/>
    <property type="project" value="InterPro"/>
</dbReference>
<gene>
    <name evidence="6" type="ORF">GGR13_002468</name>
</gene>
<evidence type="ECO:0000256" key="4">
    <source>
        <dbReference type="ARBA" id="ARBA00022840"/>
    </source>
</evidence>
<dbReference type="PANTHER" id="PTHR42788:SF19">
    <property type="entry name" value="ALIPHATIC SULFONATES IMPORT ATP-BINDING PROTEIN SSUB 2"/>
    <property type="match status" value="1"/>
</dbReference>
<accession>A0A7W9FEW2</accession>
<organism evidence="6 7">
    <name type="scientific">Brevundimonas variabilis</name>
    <dbReference type="NCBI Taxonomy" id="74312"/>
    <lineage>
        <taxon>Bacteria</taxon>
        <taxon>Pseudomonadati</taxon>
        <taxon>Pseudomonadota</taxon>
        <taxon>Alphaproteobacteria</taxon>
        <taxon>Caulobacterales</taxon>
        <taxon>Caulobacteraceae</taxon>
        <taxon>Brevundimonas</taxon>
    </lineage>
</organism>
<dbReference type="CDD" id="cd03293">
    <property type="entry name" value="ABC_NrtD_SsuB_transporters"/>
    <property type="match status" value="1"/>
</dbReference>
<comment type="similarity">
    <text evidence="1">Belongs to the ABC transporter superfamily.</text>
</comment>
<feature type="domain" description="ABC transporter" evidence="5">
    <location>
        <begin position="15"/>
        <end position="236"/>
    </location>
</feature>
<keyword evidence="7" id="KW-1185">Reference proteome</keyword>
<proteinExistence type="inferred from homology"/>
<dbReference type="PROSITE" id="PS00211">
    <property type="entry name" value="ABC_TRANSPORTER_1"/>
    <property type="match status" value="1"/>
</dbReference>
<name>A0A7W9FEW2_9CAUL</name>
<evidence type="ECO:0000256" key="2">
    <source>
        <dbReference type="ARBA" id="ARBA00022448"/>
    </source>
</evidence>
<dbReference type="InterPro" id="IPR027417">
    <property type="entry name" value="P-loop_NTPase"/>
</dbReference>
<dbReference type="InterPro" id="IPR017871">
    <property type="entry name" value="ABC_transporter-like_CS"/>
</dbReference>
<dbReference type="RefSeq" id="WP_183213827.1">
    <property type="nucleotide sequence ID" value="NZ_JACHOR010000004.1"/>
</dbReference>
<dbReference type="InterPro" id="IPR003439">
    <property type="entry name" value="ABC_transporter-like_ATP-bd"/>
</dbReference>
<evidence type="ECO:0000259" key="5">
    <source>
        <dbReference type="PROSITE" id="PS50893"/>
    </source>
</evidence>
<dbReference type="SUPFAM" id="SSF52540">
    <property type="entry name" value="P-loop containing nucleoside triphosphate hydrolases"/>
    <property type="match status" value="1"/>
</dbReference>
<comment type="caution">
    <text evidence="6">The sequence shown here is derived from an EMBL/GenBank/DDBJ whole genome shotgun (WGS) entry which is preliminary data.</text>
</comment>
<protein>
    <submittedName>
        <fullName evidence="6">NitT/TauT family transport system ATP-binding protein</fullName>
    </submittedName>
</protein>
<evidence type="ECO:0000256" key="3">
    <source>
        <dbReference type="ARBA" id="ARBA00022741"/>
    </source>
</evidence>
<reference evidence="6 7" key="1">
    <citation type="submission" date="2020-08" db="EMBL/GenBank/DDBJ databases">
        <title>Genomic Encyclopedia of Type Strains, Phase IV (KMG-IV): sequencing the most valuable type-strain genomes for metagenomic binning, comparative biology and taxonomic classification.</title>
        <authorList>
            <person name="Goeker M."/>
        </authorList>
    </citation>
    <scope>NUCLEOTIDE SEQUENCE [LARGE SCALE GENOMIC DNA]</scope>
    <source>
        <strain evidence="6 7">DSM 4737</strain>
    </source>
</reference>
<dbReference type="PROSITE" id="PS50893">
    <property type="entry name" value="ABC_TRANSPORTER_2"/>
    <property type="match status" value="1"/>
</dbReference>
<keyword evidence="4 6" id="KW-0067">ATP-binding</keyword>
<dbReference type="Pfam" id="PF00005">
    <property type="entry name" value="ABC_tran"/>
    <property type="match status" value="1"/>
</dbReference>
<keyword evidence="2" id="KW-0813">Transport</keyword>
<dbReference type="InterPro" id="IPR050166">
    <property type="entry name" value="ABC_transporter_ATP-bind"/>
</dbReference>
<dbReference type="GO" id="GO:0005524">
    <property type="term" value="F:ATP binding"/>
    <property type="evidence" value="ECO:0007669"/>
    <property type="project" value="UniProtKB-KW"/>
</dbReference>
<dbReference type="InterPro" id="IPR003593">
    <property type="entry name" value="AAA+_ATPase"/>
</dbReference>
<dbReference type="Proteomes" id="UP000545037">
    <property type="component" value="Unassembled WGS sequence"/>
</dbReference>
<dbReference type="Gene3D" id="3.40.50.300">
    <property type="entry name" value="P-loop containing nucleotide triphosphate hydrolases"/>
    <property type="match status" value="1"/>
</dbReference>
<dbReference type="PANTHER" id="PTHR42788">
    <property type="entry name" value="TAURINE IMPORT ATP-BINDING PROTEIN-RELATED"/>
    <property type="match status" value="1"/>
</dbReference>
<evidence type="ECO:0000313" key="6">
    <source>
        <dbReference type="EMBL" id="MBB5746861.1"/>
    </source>
</evidence>
<evidence type="ECO:0000313" key="7">
    <source>
        <dbReference type="Proteomes" id="UP000545037"/>
    </source>
</evidence>
<sequence>MASPLPASHGSDLAVSLTGVTVSFRGRPPLGPYDLTVARGEIVAVVGASGAGKSTLLRLLAGLETPSGGSVVRASGGTTGFVFQSPTLMPWADALTNVTLPLDIAGVPRTEARRRASTALQAVGLGDRLTARPGQLSGGMAMRVSLARALVTDPDLLLLDEPFAALDSITRRTLIEDLHRLWTARHPAMVFVTHDVEEAVYLAGRIVVLDSRTGRPVADIPSPGPLPRPDRWRADPAYREAVEAVAAALASAMDPAR</sequence>
<dbReference type="SMART" id="SM00382">
    <property type="entry name" value="AAA"/>
    <property type="match status" value="1"/>
</dbReference>